<dbReference type="FunFam" id="3.10.290.70:FF:000001">
    <property type="entry name" value="40S ribosomal protein S8"/>
    <property type="match status" value="1"/>
</dbReference>
<dbReference type="AlphaFoldDB" id="A0A1X7UUJ9"/>
<dbReference type="NCBIfam" id="TIGR00307">
    <property type="entry name" value="eS8"/>
    <property type="match status" value="1"/>
</dbReference>
<dbReference type="Pfam" id="PF01201">
    <property type="entry name" value="Ribosomal_S8e"/>
    <property type="match status" value="1"/>
</dbReference>
<feature type="compositionally biased region" description="Basic and acidic residues" evidence="5">
    <location>
        <begin position="273"/>
        <end position="286"/>
    </location>
</feature>
<feature type="compositionally biased region" description="Basic residues" evidence="5">
    <location>
        <begin position="293"/>
        <end position="308"/>
    </location>
</feature>
<dbReference type="EnsemblMetazoa" id="Aqu2.1.31194_001">
    <property type="protein sequence ID" value="Aqu2.1.31194_001"/>
    <property type="gene ID" value="Aqu2.1.31194"/>
</dbReference>
<dbReference type="InterPro" id="IPR001047">
    <property type="entry name" value="Ribosomal_eS8"/>
</dbReference>
<feature type="chain" id="PRO_5012530436" description="40S ribosomal protein S8" evidence="6">
    <location>
        <begin position="17"/>
        <end position="361"/>
    </location>
</feature>
<feature type="signal peptide" evidence="6">
    <location>
        <begin position="1"/>
        <end position="16"/>
    </location>
</feature>
<proteinExistence type="inferred from homology"/>
<dbReference type="CDD" id="cd11380">
    <property type="entry name" value="Ribosomal_S8e_like"/>
    <property type="match status" value="1"/>
</dbReference>
<protein>
    <recommendedName>
        <fullName evidence="4">40S ribosomal protein S8</fullName>
    </recommendedName>
</protein>
<accession>A0A1X7UUJ9</accession>
<feature type="region of interest" description="Disordered" evidence="5">
    <location>
        <begin position="269"/>
        <end position="309"/>
    </location>
</feature>
<evidence type="ECO:0000256" key="3">
    <source>
        <dbReference type="ARBA" id="ARBA00023274"/>
    </source>
</evidence>
<evidence type="ECO:0000256" key="1">
    <source>
        <dbReference type="ARBA" id="ARBA00005257"/>
    </source>
</evidence>
<evidence type="ECO:0000256" key="6">
    <source>
        <dbReference type="SAM" id="SignalP"/>
    </source>
</evidence>
<dbReference type="InterPro" id="IPR022309">
    <property type="entry name" value="Ribosomal_Se8/biogenesis_NSA2"/>
</dbReference>
<dbReference type="GO" id="GO:0003735">
    <property type="term" value="F:structural constituent of ribosome"/>
    <property type="evidence" value="ECO:0007669"/>
    <property type="project" value="InterPro"/>
</dbReference>
<reference evidence="7" key="1">
    <citation type="submission" date="2017-05" db="UniProtKB">
        <authorList>
            <consortium name="EnsemblMetazoa"/>
        </authorList>
    </citation>
    <scope>IDENTIFICATION</scope>
</reference>
<dbReference type="InterPro" id="IPR018283">
    <property type="entry name" value="Ribosomal_eS8_CS"/>
</dbReference>
<dbReference type="GO" id="GO:1990904">
    <property type="term" value="C:ribonucleoprotein complex"/>
    <property type="evidence" value="ECO:0007669"/>
    <property type="project" value="UniProtKB-KW"/>
</dbReference>
<evidence type="ECO:0000256" key="2">
    <source>
        <dbReference type="ARBA" id="ARBA00022980"/>
    </source>
</evidence>
<dbReference type="Gene3D" id="3.10.290.70">
    <property type="match status" value="2"/>
</dbReference>
<evidence type="ECO:0000313" key="7">
    <source>
        <dbReference type="EnsemblMetazoa" id="Aqu2.1.31194_001"/>
    </source>
</evidence>
<organism evidence="7">
    <name type="scientific">Amphimedon queenslandica</name>
    <name type="common">Sponge</name>
    <dbReference type="NCBI Taxonomy" id="400682"/>
    <lineage>
        <taxon>Eukaryota</taxon>
        <taxon>Metazoa</taxon>
        <taxon>Porifera</taxon>
        <taxon>Demospongiae</taxon>
        <taxon>Heteroscleromorpha</taxon>
        <taxon>Haplosclerida</taxon>
        <taxon>Niphatidae</taxon>
        <taxon>Amphimedon</taxon>
    </lineage>
</organism>
<dbReference type="PANTHER" id="PTHR10394">
    <property type="entry name" value="40S RIBOSOMAL PROTEIN S8"/>
    <property type="match status" value="1"/>
</dbReference>
<dbReference type="OrthoDB" id="10022075at2759"/>
<keyword evidence="3 4" id="KW-0687">Ribonucleoprotein</keyword>
<dbReference type="InParanoid" id="A0A1X7UUJ9"/>
<dbReference type="STRING" id="400682.A0A1X7UUJ9"/>
<dbReference type="PROSITE" id="PS01193">
    <property type="entry name" value="RIBOSOMAL_S8E"/>
    <property type="match status" value="1"/>
</dbReference>
<dbReference type="GO" id="GO:0006412">
    <property type="term" value="P:translation"/>
    <property type="evidence" value="ECO:0007669"/>
    <property type="project" value="InterPro"/>
</dbReference>
<keyword evidence="6" id="KW-0732">Signal</keyword>
<dbReference type="GO" id="GO:0005840">
    <property type="term" value="C:ribosome"/>
    <property type="evidence" value="ECO:0007669"/>
    <property type="project" value="UniProtKB-KW"/>
</dbReference>
<name>A0A1X7UUJ9_AMPQE</name>
<evidence type="ECO:0000256" key="5">
    <source>
        <dbReference type="SAM" id="MobiDB-lite"/>
    </source>
</evidence>
<keyword evidence="2 4" id="KW-0689">Ribosomal protein</keyword>
<evidence type="ECO:0000256" key="4">
    <source>
        <dbReference type="RuleBase" id="RU000669"/>
    </source>
</evidence>
<comment type="similarity">
    <text evidence="1 4">Belongs to the eukaryotic ribosomal protein eS8 family.</text>
</comment>
<sequence length="361" mass="40471">MKFFIVLACLFAYANAHACMLFPEQRGPIPDDILTKSGVDACLVIKDPPCGDAKAEDPKVSFTPGNATVVVIKNLDHFYSQNPGSWELFLWAGGSSGKSVGRFADSSDFKTLDFKAVTIMIPSDAAKGKAILQTSRGSLLTRTAMGISRDSWHKRRATGGRKKTIRKKRKFEIGRPAANTKIGAKRVRAVRTRGGNKKFRALRLDSGNFSWGSEGSTRKTRILDVVYNASNNELVRTKTLVKNCIVQIDSTPFRQWYESYYVLPIGRKKTSRKDKDKEDKEAKDPESDVLTQKRSKHVKRKIAKRRPNAKVDPHVEEQFLTGRLYACVSSRPGQSGRCDGYILEGKELEFYLKKLKSKKGK</sequence>
<dbReference type="eggNOG" id="KOG3283">
    <property type="taxonomic scope" value="Eukaryota"/>
</dbReference>